<dbReference type="InterPro" id="IPR028994">
    <property type="entry name" value="Integrin_alpha_N"/>
</dbReference>
<sequence>MKLEINKLTPVIFRTAGFSFAKNKISFYNILFTLFLILTASTFPLMPSSFAAAAGINTAGCADYAALPCDKPDIKEFKKLAILNKEDKKPEFMAYTIDAYPEYPYNITSIDVDSDGREELIVSKIVSSHDPKGFGAVDIYKLNNPADLTTWTKTRIAADIRFPNKVSAADINGDQKLDFVIPYGSIVHDANFGGGIVWLERHGFSGFRKRVITAAPKLMYRHAVLCDINGDSLTDIVAVAEMTGAFGDGESAVHIFRGNKSETRFERTPLVAGKGAGGFPCVFDIDKDGDLDIASAEFYGSSGSFSWFENPGSGQWTKHYIDETAGKAFQLAIVPNLFGDGTFTAVGTNHTNIFDNPNDRESALFVYEKPLNPRFSWPRVRVSADFRPRQSNANSVVRQKAPGAFACGNIDGDRDLDIVVNGAGDPNVYLLTQTSPRKFAMSVLAAEMPHGSVAIADYDGDAVSDIVLSSAENNRLMIFKYNKTSQTPKF</sequence>
<comment type="caution">
    <text evidence="2">The sequence shown here is derived from an EMBL/GenBank/DDBJ whole genome shotgun (WGS) entry which is preliminary data.</text>
</comment>
<gene>
    <name evidence="2" type="ORF">A2008_12625</name>
</gene>
<evidence type="ECO:0000313" key="3">
    <source>
        <dbReference type="Proteomes" id="UP000178735"/>
    </source>
</evidence>
<dbReference type="AlphaFoldDB" id="A0A1F7WSA0"/>
<evidence type="ECO:0000256" key="1">
    <source>
        <dbReference type="ARBA" id="ARBA00022729"/>
    </source>
</evidence>
<name>A0A1F7WSA0_9BACT</name>
<dbReference type="EMBL" id="MGFH01000104">
    <property type="protein sequence ID" value="OGM05704.1"/>
    <property type="molecule type" value="Genomic_DNA"/>
</dbReference>
<evidence type="ECO:0000313" key="2">
    <source>
        <dbReference type="EMBL" id="OGM05704.1"/>
    </source>
</evidence>
<accession>A0A1F7WSA0</accession>
<dbReference type="Gene3D" id="2.130.10.130">
    <property type="entry name" value="Integrin alpha, N-terminal"/>
    <property type="match status" value="1"/>
</dbReference>
<dbReference type="Proteomes" id="UP000178735">
    <property type="component" value="Unassembled WGS sequence"/>
</dbReference>
<proteinExistence type="predicted"/>
<keyword evidence="1" id="KW-0732">Signal</keyword>
<reference evidence="2 3" key="1">
    <citation type="journal article" date="2016" name="Nat. Commun.">
        <title>Thousands of microbial genomes shed light on interconnected biogeochemical processes in an aquifer system.</title>
        <authorList>
            <person name="Anantharaman K."/>
            <person name="Brown C.T."/>
            <person name="Hug L.A."/>
            <person name="Sharon I."/>
            <person name="Castelle C.J."/>
            <person name="Probst A.J."/>
            <person name="Thomas B.C."/>
            <person name="Singh A."/>
            <person name="Wilkins M.J."/>
            <person name="Karaoz U."/>
            <person name="Brodie E.L."/>
            <person name="Williams K.H."/>
            <person name="Hubbard S.S."/>
            <person name="Banfield J.F."/>
        </authorList>
    </citation>
    <scope>NUCLEOTIDE SEQUENCE [LARGE SCALE GENOMIC DNA]</scope>
</reference>
<dbReference type="PANTHER" id="PTHR46580:SF4">
    <property type="entry name" value="ATP_GTP-BINDING PROTEIN"/>
    <property type="match status" value="1"/>
</dbReference>
<dbReference type="SUPFAM" id="SSF69318">
    <property type="entry name" value="Integrin alpha N-terminal domain"/>
    <property type="match status" value="1"/>
</dbReference>
<dbReference type="PANTHER" id="PTHR46580">
    <property type="entry name" value="SENSOR KINASE-RELATED"/>
    <property type="match status" value="1"/>
</dbReference>
<organism evidence="2 3">
    <name type="scientific">Candidatus Wallbacteria bacterium GWC2_49_35</name>
    <dbReference type="NCBI Taxonomy" id="1817813"/>
    <lineage>
        <taxon>Bacteria</taxon>
        <taxon>Candidatus Walliibacteriota</taxon>
    </lineage>
</organism>
<dbReference type="Pfam" id="PF13517">
    <property type="entry name" value="FG-GAP_3"/>
    <property type="match status" value="3"/>
</dbReference>
<dbReference type="STRING" id="1817813.A2008_12625"/>
<protein>
    <recommendedName>
        <fullName evidence="4">VCBS repeat-containing protein</fullName>
    </recommendedName>
</protein>
<dbReference type="InterPro" id="IPR013517">
    <property type="entry name" value="FG-GAP"/>
</dbReference>
<evidence type="ECO:0008006" key="4">
    <source>
        <dbReference type="Google" id="ProtNLM"/>
    </source>
</evidence>